<keyword evidence="2" id="KW-0472">Membrane</keyword>
<reference evidence="4" key="1">
    <citation type="submission" date="2014-12" db="EMBL/GenBank/DDBJ databases">
        <title>Genome Sequence of Valsa Canker Pathogens Uncovers a Specific Adaption of Colonization on Woody Bark.</title>
        <authorList>
            <person name="Yin Z."/>
            <person name="Liu H."/>
            <person name="Gao X."/>
            <person name="Li Z."/>
            <person name="Song N."/>
            <person name="Ke X."/>
            <person name="Dai Q."/>
            <person name="Wu Y."/>
            <person name="Sun Y."/>
            <person name="Xu J.-R."/>
            <person name="Kang Z.K."/>
            <person name="Wang L."/>
            <person name="Huang L."/>
        </authorList>
    </citation>
    <scope>NUCLEOTIDE SEQUENCE [LARGE SCALE GENOMIC DNA]</scope>
    <source>
        <strain evidence="4">SXYL134</strain>
    </source>
</reference>
<proteinExistence type="predicted"/>
<evidence type="ECO:0000256" key="2">
    <source>
        <dbReference type="SAM" id="Phobius"/>
    </source>
</evidence>
<protein>
    <submittedName>
        <fullName evidence="3">Uncharacterized protein</fullName>
    </submittedName>
</protein>
<sequence length="391" mass="42024">MAARLDDETRLLSLALPDLRQGCLAALAIFSYVLLYGYCTHYAHLVRQAHSLCPFEEPRQPLFAPPYRLFTKKPAFFAAGLPRPIIISFAFREYLPILGASLPSPCFFITRYTVDPTRWSRGCRDSALATCRETVLNFLAFRTRLSSESPVSSSLSAPSSDADSRKSSGRTSGSECLSSLLRVAAEVRLGMWGSRRACSASELLLLSSSAPSWQPARTWQPVQRILWRIILAVAPVLLILIVVLLGLRDLGIQHILCRALLGGEKLRGLIVIEDNVLAGRFRRGRGHGDLHLHAGTLDFLELGVSSSCWLAAFRLPAAFLAGVTDALSASGAVSLAAAPATSCPSSALATDWFAFAVAVAPEGVSITSAFALDADLVLGDLTGVLAILSVV</sequence>
<gene>
    <name evidence="3" type="ORF">VP1G_11126</name>
</gene>
<dbReference type="AlphaFoldDB" id="A0A194V6V8"/>
<feature type="transmembrane region" description="Helical" evidence="2">
    <location>
        <begin position="225"/>
        <end position="247"/>
    </location>
</feature>
<evidence type="ECO:0000313" key="3">
    <source>
        <dbReference type="EMBL" id="KUI59581.1"/>
    </source>
</evidence>
<keyword evidence="2" id="KW-0812">Transmembrane</keyword>
<organism evidence="3 4">
    <name type="scientific">Cytospora mali</name>
    <name type="common">Apple Valsa canker fungus</name>
    <name type="synonym">Valsa mali</name>
    <dbReference type="NCBI Taxonomy" id="578113"/>
    <lineage>
        <taxon>Eukaryota</taxon>
        <taxon>Fungi</taxon>
        <taxon>Dikarya</taxon>
        <taxon>Ascomycota</taxon>
        <taxon>Pezizomycotina</taxon>
        <taxon>Sordariomycetes</taxon>
        <taxon>Sordariomycetidae</taxon>
        <taxon>Diaporthales</taxon>
        <taxon>Cytosporaceae</taxon>
        <taxon>Cytospora</taxon>
    </lineage>
</organism>
<feature type="transmembrane region" description="Helical" evidence="2">
    <location>
        <begin position="19"/>
        <end position="39"/>
    </location>
</feature>
<name>A0A194V6V8_CYTMA</name>
<dbReference type="Proteomes" id="UP000078576">
    <property type="component" value="Unassembled WGS sequence"/>
</dbReference>
<keyword evidence="4" id="KW-1185">Reference proteome</keyword>
<feature type="region of interest" description="Disordered" evidence="1">
    <location>
        <begin position="149"/>
        <end position="173"/>
    </location>
</feature>
<keyword evidence="2" id="KW-1133">Transmembrane helix</keyword>
<evidence type="ECO:0000313" key="4">
    <source>
        <dbReference type="Proteomes" id="UP000078576"/>
    </source>
</evidence>
<dbReference type="EMBL" id="KN714732">
    <property type="protein sequence ID" value="KUI59581.1"/>
    <property type="molecule type" value="Genomic_DNA"/>
</dbReference>
<accession>A0A194V6V8</accession>
<evidence type="ECO:0000256" key="1">
    <source>
        <dbReference type="SAM" id="MobiDB-lite"/>
    </source>
</evidence>
<feature type="compositionally biased region" description="Low complexity" evidence="1">
    <location>
        <begin position="149"/>
        <end position="161"/>
    </location>
</feature>